<gene>
    <name evidence="1" type="ORF">EIB73_12570</name>
</gene>
<dbReference type="KEGG" id="ccas:EIB73_12570"/>
<dbReference type="OrthoDB" id="1372231at2"/>
<proteinExistence type="predicted"/>
<sequence>MTKIFYLLFLLLICCTKESDKVTAVSSLDTAGISVEDTAKVVEPSYIAPEIEEQITKNDFDILLPTRYRDWEERNSADDLTEKWIDLYEKDGKYFLGKADYKIVRGFDECSGDSTKTIQSKNKTLILLENDNLKLGEIQSVKFVKNKIWPTEKMSFRFNDVDYSLRAEGKVLSSERVHTDHGIEIFQNVDDYRLYISANEGPENLFLNQKSFNDTFVELLFIGDIDRDGKLDFIFGANRDYEEERVLLYLSSDEEGKIMKKVSEIAVQFDC</sequence>
<dbReference type="EMBL" id="CP034159">
    <property type="protein sequence ID" value="AZI33967.1"/>
    <property type="molecule type" value="Genomic_DNA"/>
</dbReference>
<protein>
    <submittedName>
        <fullName evidence="1">Uncharacterized protein</fullName>
    </submittedName>
</protein>
<dbReference type="RefSeq" id="WP_125025603.1">
    <property type="nucleotide sequence ID" value="NZ_CP034159.1"/>
</dbReference>
<keyword evidence="2" id="KW-1185">Reference proteome</keyword>
<evidence type="ECO:0000313" key="2">
    <source>
        <dbReference type="Proteomes" id="UP000270185"/>
    </source>
</evidence>
<dbReference type="AlphaFoldDB" id="A0A3G8XQC4"/>
<organism evidence="1 2">
    <name type="scientific">Kaistella carnis</name>
    <dbReference type="NCBI Taxonomy" id="1241979"/>
    <lineage>
        <taxon>Bacteria</taxon>
        <taxon>Pseudomonadati</taxon>
        <taxon>Bacteroidota</taxon>
        <taxon>Flavobacteriia</taxon>
        <taxon>Flavobacteriales</taxon>
        <taxon>Weeksellaceae</taxon>
        <taxon>Chryseobacterium group</taxon>
        <taxon>Kaistella</taxon>
    </lineage>
</organism>
<evidence type="ECO:0000313" key="1">
    <source>
        <dbReference type="EMBL" id="AZI33967.1"/>
    </source>
</evidence>
<accession>A0A3G8XQC4</accession>
<dbReference type="Proteomes" id="UP000270185">
    <property type="component" value="Chromosome"/>
</dbReference>
<name>A0A3G8XQC4_9FLAO</name>
<reference evidence="2" key="1">
    <citation type="submission" date="2018-11" db="EMBL/GenBank/DDBJ databases">
        <title>Proposal to divide the Flavobacteriaceae and reorganize its genera based on Amino Acid Identity values calculated from whole genome sequences.</title>
        <authorList>
            <person name="Nicholson A.C."/>
            <person name="Gulvik C.A."/>
            <person name="Whitney A.M."/>
            <person name="Humrighouse B.W."/>
            <person name="Bell M."/>
            <person name="Holmes B."/>
            <person name="Steigerwalt A.G."/>
            <person name="Villarma A."/>
            <person name="Sheth M."/>
            <person name="Batra D."/>
            <person name="Pryor J."/>
            <person name="Bernardet J.-F."/>
            <person name="Hugo C."/>
            <person name="Kampfer P."/>
            <person name="Newman J.D."/>
            <person name="McQuiston J.R."/>
        </authorList>
    </citation>
    <scope>NUCLEOTIDE SEQUENCE [LARGE SCALE GENOMIC DNA]</scope>
    <source>
        <strain evidence="2">G0081</strain>
    </source>
</reference>